<comment type="caution">
    <text evidence="4">The sequence shown here is derived from an EMBL/GenBank/DDBJ whole genome shotgun (WGS) entry which is preliminary data.</text>
</comment>
<dbReference type="Proteomes" id="UP000774283">
    <property type="component" value="Unassembled WGS sequence"/>
</dbReference>
<proteinExistence type="predicted"/>
<sequence>MAAVLALVSVPVALKSSPPEVTSAAFSASAWGRATITASAQWEATSPTALALSNTTARVTWVAAEGHTTYTLQRATNASFTAGLTAVTVSGTTSNVTGLAQNTTYYFRVRGAANTNLPWSAVASAKTGPGSSVTKVELMPYSDMRLPHGLVVDSSNVVWAADYNTGSLLRVPAAGGTVTTVLDATFPTKSIRQISLTPTSGDVAMVVNVEDETPNAQSGKDGIYLKSGATARRWVDPAPYGLAYSATRSRYYATGLDAAGRTGRAVYECTTAWACVRIWESPVWMAYLSIAPGSSKLTIGSADRIYSLDLSTKNAVIVATLGGDVRGVYSPTENLYFVADYADGLVWRVQYVPSTGATNSQLILTGLPGTRAMATTSNGDLIVANSAPAANINLRGIWKYAGLGR</sequence>
<name>A0A9X5ISP6_9MICO</name>
<evidence type="ECO:0000256" key="1">
    <source>
        <dbReference type="ARBA" id="ARBA00023295"/>
    </source>
</evidence>
<dbReference type="GO" id="GO:0016798">
    <property type="term" value="F:hydrolase activity, acting on glycosyl bonds"/>
    <property type="evidence" value="ECO:0007669"/>
    <property type="project" value="UniProtKB-KW"/>
</dbReference>
<reference evidence="4 5" key="1">
    <citation type="submission" date="2020-04" db="EMBL/GenBank/DDBJ databases">
        <title>MicrobeNet Type strains.</title>
        <authorList>
            <person name="Nicholson A.C."/>
        </authorList>
    </citation>
    <scope>NUCLEOTIDE SEQUENCE [LARGE SCALE GENOMIC DNA]</scope>
    <source>
        <strain evidence="4 5">ATCC BAA-789</strain>
    </source>
</reference>
<evidence type="ECO:0000256" key="2">
    <source>
        <dbReference type="ARBA" id="ARBA00023326"/>
    </source>
</evidence>
<protein>
    <recommendedName>
        <fullName evidence="3">Fibronectin type-III domain-containing protein</fullName>
    </recommendedName>
</protein>
<dbReference type="PROSITE" id="PS50853">
    <property type="entry name" value="FN3"/>
    <property type="match status" value="1"/>
</dbReference>
<dbReference type="AlphaFoldDB" id="A0A9X5ISP6"/>
<gene>
    <name evidence="4" type="ORF">HF995_13380</name>
</gene>
<dbReference type="InterPro" id="IPR013783">
    <property type="entry name" value="Ig-like_fold"/>
</dbReference>
<dbReference type="EMBL" id="JAAXOW010000007">
    <property type="protein sequence ID" value="NKX94248.1"/>
    <property type="molecule type" value="Genomic_DNA"/>
</dbReference>
<dbReference type="SUPFAM" id="SSF63829">
    <property type="entry name" value="Calcium-dependent phosphotriesterase"/>
    <property type="match status" value="1"/>
</dbReference>
<dbReference type="CDD" id="cd00063">
    <property type="entry name" value="FN3"/>
    <property type="match status" value="1"/>
</dbReference>
<keyword evidence="2" id="KW-0624">Polysaccharide degradation</keyword>
<dbReference type="RefSeq" id="WP_168448322.1">
    <property type="nucleotide sequence ID" value="NZ_JAAXOW010000007.1"/>
</dbReference>
<dbReference type="Gene3D" id="2.60.40.10">
    <property type="entry name" value="Immunoglobulins"/>
    <property type="match status" value="1"/>
</dbReference>
<evidence type="ECO:0000313" key="4">
    <source>
        <dbReference type="EMBL" id="NKX94248.1"/>
    </source>
</evidence>
<accession>A0A9X5ISP6</accession>
<dbReference type="InterPro" id="IPR036116">
    <property type="entry name" value="FN3_sf"/>
</dbReference>
<keyword evidence="1" id="KW-0326">Glycosidase</keyword>
<keyword evidence="2" id="KW-0119">Carbohydrate metabolism</keyword>
<feature type="domain" description="Fibronectin type-III" evidence="3">
    <location>
        <begin position="43"/>
        <end position="130"/>
    </location>
</feature>
<keyword evidence="5" id="KW-1185">Reference proteome</keyword>
<evidence type="ECO:0000259" key="3">
    <source>
        <dbReference type="PROSITE" id="PS50853"/>
    </source>
</evidence>
<evidence type="ECO:0000313" key="5">
    <source>
        <dbReference type="Proteomes" id="UP000774283"/>
    </source>
</evidence>
<organism evidence="4 5">
    <name type="scientific">Sanguibacter hominis ATCC BAA-789</name>
    <dbReference type="NCBI Taxonomy" id="1312740"/>
    <lineage>
        <taxon>Bacteria</taxon>
        <taxon>Bacillati</taxon>
        <taxon>Actinomycetota</taxon>
        <taxon>Actinomycetes</taxon>
        <taxon>Micrococcales</taxon>
        <taxon>Sanguibacteraceae</taxon>
        <taxon>Sanguibacter</taxon>
    </lineage>
</organism>
<keyword evidence="1" id="KW-0378">Hydrolase</keyword>
<dbReference type="SUPFAM" id="SSF49265">
    <property type="entry name" value="Fibronectin type III"/>
    <property type="match status" value="1"/>
</dbReference>
<dbReference type="InterPro" id="IPR003961">
    <property type="entry name" value="FN3_dom"/>
</dbReference>
<dbReference type="GO" id="GO:0000272">
    <property type="term" value="P:polysaccharide catabolic process"/>
    <property type="evidence" value="ECO:0007669"/>
    <property type="project" value="UniProtKB-KW"/>
</dbReference>